<evidence type="ECO:0000313" key="5">
    <source>
        <dbReference type="Proteomes" id="UP001143370"/>
    </source>
</evidence>
<keyword evidence="2" id="KW-0812">Transmembrane</keyword>
<comment type="caution">
    <text evidence="4">The sequence shown here is derived from an EMBL/GenBank/DDBJ whole genome shotgun (WGS) entry which is preliminary data.</text>
</comment>
<feature type="transmembrane region" description="Helical" evidence="2">
    <location>
        <begin position="137"/>
        <end position="153"/>
    </location>
</feature>
<evidence type="ECO:0000313" key="4">
    <source>
        <dbReference type="EMBL" id="GLK72763.1"/>
    </source>
</evidence>
<feature type="transmembrane region" description="Helical" evidence="2">
    <location>
        <begin position="22"/>
        <end position="42"/>
    </location>
</feature>
<dbReference type="PANTHER" id="PTHR33741:SF5">
    <property type="entry name" value="TRANSMEMBRANE PROTEIN DDB_G0269096-RELATED"/>
    <property type="match status" value="1"/>
</dbReference>
<evidence type="ECO:0000256" key="1">
    <source>
        <dbReference type="SAM" id="MobiDB-lite"/>
    </source>
</evidence>
<feature type="region of interest" description="Disordered" evidence="1">
    <location>
        <begin position="168"/>
        <end position="188"/>
    </location>
</feature>
<dbReference type="EMBL" id="BSFJ01000018">
    <property type="protein sequence ID" value="GLK72763.1"/>
    <property type="molecule type" value="Genomic_DNA"/>
</dbReference>
<dbReference type="InterPro" id="IPR007065">
    <property type="entry name" value="HPP"/>
</dbReference>
<dbReference type="Pfam" id="PF04982">
    <property type="entry name" value="TM_HPP"/>
    <property type="match status" value="1"/>
</dbReference>
<feature type="domain" description="HPP transmembrane region" evidence="3">
    <location>
        <begin position="24"/>
        <end position="159"/>
    </location>
</feature>
<dbReference type="AlphaFoldDB" id="A0A9W6N035"/>
<gene>
    <name evidence="4" type="ORF">GCM10017643_28790</name>
</gene>
<sequence>MSDAASTHGQDRDRMARRRERIGIAAAAVVVAASVFTLHVVARTSGMALAAFPFATTLVLVCGAPGSPPSSSRAIVGGHMICGVVALCGHHLWPVSELATAGMVGVALALMMALRCFHPPAGITPLIAAQFQPDWSFLLWPVLTGALLAAFLARCLEAIPLFRRSGDTAPAPRSIASAPAPDAGRFQK</sequence>
<protein>
    <recommendedName>
        <fullName evidence="3">HPP transmembrane region domain-containing protein</fullName>
    </recommendedName>
</protein>
<feature type="transmembrane region" description="Helical" evidence="2">
    <location>
        <begin position="74"/>
        <end position="93"/>
    </location>
</feature>
<evidence type="ECO:0000259" key="3">
    <source>
        <dbReference type="Pfam" id="PF04982"/>
    </source>
</evidence>
<name>A0A9W6N035_9HYPH</name>
<feature type="transmembrane region" description="Helical" evidence="2">
    <location>
        <begin position="99"/>
        <end position="117"/>
    </location>
</feature>
<reference evidence="4" key="2">
    <citation type="submission" date="2023-01" db="EMBL/GenBank/DDBJ databases">
        <authorList>
            <person name="Sun Q."/>
            <person name="Evtushenko L."/>
        </authorList>
    </citation>
    <scope>NUCLEOTIDE SEQUENCE</scope>
    <source>
        <strain evidence="4">VKM B-2484</strain>
    </source>
</reference>
<organism evidence="4 5">
    <name type="scientific">Ancylobacter dichloromethanicus</name>
    <dbReference type="NCBI Taxonomy" id="518825"/>
    <lineage>
        <taxon>Bacteria</taxon>
        <taxon>Pseudomonadati</taxon>
        <taxon>Pseudomonadota</taxon>
        <taxon>Alphaproteobacteria</taxon>
        <taxon>Hyphomicrobiales</taxon>
        <taxon>Xanthobacteraceae</taxon>
        <taxon>Ancylobacter</taxon>
    </lineage>
</organism>
<dbReference type="Proteomes" id="UP001143370">
    <property type="component" value="Unassembled WGS sequence"/>
</dbReference>
<reference evidence="4" key="1">
    <citation type="journal article" date="2014" name="Int. J. Syst. Evol. Microbiol.">
        <title>Complete genome sequence of Corynebacterium casei LMG S-19264T (=DSM 44701T), isolated from a smear-ripened cheese.</title>
        <authorList>
            <consortium name="US DOE Joint Genome Institute (JGI-PGF)"/>
            <person name="Walter F."/>
            <person name="Albersmeier A."/>
            <person name="Kalinowski J."/>
            <person name="Ruckert C."/>
        </authorList>
    </citation>
    <scope>NUCLEOTIDE SEQUENCE</scope>
    <source>
        <strain evidence="4">VKM B-2484</strain>
    </source>
</reference>
<evidence type="ECO:0000256" key="2">
    <source>
        <dbReference type="SAM" id="Phobius"/>
    </source>
</evidence>
<dbReference type="PANTHER" id="PTHR33741">
    <property type="entry name" value="TRANSMEMBRANE PROTEIN DDB_G0269096-RELATED"/>
    <property type="match status" value="1"/>
</dbReference>
<feature type="compositionally biased region" description="Low complexity" evidence="1">
    <location>
        <begin position="169"/>
        <end position="188"/>
    </location>
</feature>
<keyword evidence="2" id="KW-0472">Membrane</keyword>
<keyword evidence="2" id="KW-1133">Transmembrane helix</keyword>
<keyword evidence="5" id="KW-1185">Reference proteome</keyword>
<accession>A0A9W6N035</accession>
<proteinExistence type="predicted"/>
<dbReference type="InterPro" id="IPR058581">
    <property type="entry name" value="TM_HPP"/>
</dbReference>